<sequence length="240" mass="26513">MLQSEPRGRWKHKLKGSSGKEPPAAEPLPCAACPEGWIGFGSKCFYFSDNIRNWTSSQLFCASEKANLVHIDSQEELDFLERYTDRFAHWIGLSRESSNDPWEWVDNAGHNVWSGLETTLTSSDVTVVCCGRASPCTSSGCQGCAGADRHVVSPGLGTQSDQCRVELSGTGAGLWCRGECRRQCVDLTLLFGFRFDVTGDENYAYLNDGVSSGRGYSEKKWICNKPNNYADKCQIHLTSS</sequence>
<evidence type="ECO:0000313" key="5">
    <source>
        <dbReference type="EMBL" id="KAG8505400.1"/>
    </source>
</evidence>
<evidence type="ECO:0000256" key="1">
    <source>
        <dbReference type="ARBA" id="ARBA00004401"/>
    </source>
</evidence>
<evidence type="ECO:0000256" key="3">
    <source>
        <dbReference type="SAM" id="MobiDB-lite"/>
    </source>
</evidence>
<keyword evidence="6" id="KW-1185">Reference proteome</keyword>
<dbReference type="InterPro" id="IPR033992">
    <property type="entry name" value="NKR-like_CTLD"/>
</dbReference>
<feature type="domain" description="C-type lectin" evidence="4">
    <location>
        <begin position="40"/>
        <end position="129"/>
    </location>
</feature>
<comment type="caution">
    <text evidence="5">The sequence shown here is derived from an EMBL/GenBank/DDBJ whole genome shotgun (WGS) entry which is preliminary data.</text>
</comment>
<dbReference type="SUPFAM" id="SSF56436">
    <property type="entry name" value="C-type lectin-like"/>
    <property type="match status" value="1"/>
</dbReference>
<dbReference type="SMART" id="SM00034">
    <property type="entry name" value="CLECT"/>
    <property type="match status" value="1"/>
</dbReference>
<dbReference type="Proteomes" id="UP000700334">
    <property type="component" value="Unassembled WGS sequence"/>
</dbReference>
<dbReference type="AlphaFoldDB" id="A0A8J6DF39"/>
<dbReference type="Gene3D" id="3.10.100.10">
    <property type="entry name" value="Mannose-Binding Protein A, subunit A"/>
    <property type="match status" value="1"/>
</dbReference>
<feature type="region of interest" description="Disordered" evidence="3">
    <location>
        <begin position="1"/>
        <end position="25"/>
    </location>
</feature>
<dbReference type="PANTHER" id="PTHR45710">
    <property type="entry name" value="C-TYPE LECTIN DOMAIN-CONTAINING PROTEIN 180"/>
    <property type="match status" value="1"/>
</dbReference>
<reference evidence="5" key="1">
    <citation type="journal article" date="2021" name="Evol. Appl.">
        <title>The genome of the Pyrenean desman and the effects of bottlenecks and inbreeding on the genomic landscape of an endangered species.</title>
        <authorList>
            <person name="Escoda L."/>
            <person name="Castresana J."/>
        </authorList>
    </citation>
    <scope>NUCLEOTIDE SEQUENCE</scope>
    <source>
        <strain evidence="5">IBE-C5619</strain>
    </source>
</reference>
<dbReference type="GO" id="GO:0009897">
    <property type="term" value="C:external side of plasma membrane"/>
    <property type="evidence" value="ECO:0007669"/>
    <property type="project" value="TreeGrafter"/>
</dbReference>
<dbReference type="Pfam" id="PF00059">
    <property type="entry name" value="Lectin_C"/>
    <property type="match status" value="1"/>
</dbReference>
<evidence type="ECO:0000313" key="6">
    <source>
        <dbReference type="Proteomes" id="UP000700334"/>
    </source>
</evidence>
<evidence type="ECO:0000259" key="4">
    <source>
        <dbReference type="PROSITE" id="PS50041"/>
    </source>
</evidence>
<protein>
    <submittedName>
        <fullName evidence="5">C-type lectin domain family 2 member D11</fullName>
    </submittedName>
</protein>
<dbReference type="EMBL" id="JAGFMF010012263">
    <property type="protein sequence ID" value="KAG8505400.1"/>
    <property type="molecule type" value="Genomic_DNA"/>
</dbReference>
<name>A0A8J6DF39_GALPY</name>
<gene>
    <name evidence="5" type="ORF">J0S82_015104</name>
</gene>
<dbReference type="InterPro" id="IPR016187">
    <property type="entry name" value="CTDL_fold"/>
</dbReference>
<proteinExistence type="predicted"/>
<dbReference type="OrthoDB" id="9906043at2759"/>
<dbReference type="InterPro" id="IPR016186">
    <property type="entry name" value="C-type_lectin-like/link_sf"/>
</dbReference>
<dbReference type="GO" id="GO:0046703">
    <property type="term" value="F:natural killer cell lectin-like receptor binding"/>
    <property type="evidence" value="ECO:0007669"/>
    <property type="project" value="TreeGrafter"/>
</dbReference>
<dbReference type="PANTHER" id="PTHR45710:SF35">
    <property type="entry name" value="C-TYPE LECTIN DOMAIN FAMILY 2 MEMBER D"/>
    <property type="match status" value="1"/>
</dbReference>
<keyword evidence="2" id="KW-0430">Lectin</keyword>
<comment type="subcellular location">
    <subcellularLocation>
        <location evidence="1">Cell membrane</location>
        <topology evidence="1">Single-pass type II membrane protein</topology>
    </subcellularLocation>
</comment>
<organism evidence="5 6">
    <name type="scientific">Galemys pyrenaicus</name>
    <name type="common">Iberian desman</name>
    <name type="synonym">Pyrenean desman</name>
    <dbReference type="NCBI Taxonomy" id="202257"/>
    <lineage>
        <taxon>Eukaryota</taxon>
        <taxon>Metazoa</taxon>
        <taxon>Chordata</taxon>
        <taxon>Craniata</taxon>
        <taxon>Vertebrata</taxon>
        <taxon>Euteleostomi</taxon>
        <taxon>Mammalia</taxon>
        <taxon>Eutheria</taxon>
        <taxon>Laurasiatheria</taxon>
        <taxon>Eulipotyphla</taxon>
        <taxon>Talpidae</taxon>
        <taxon>Galemys</taxon>
    </lineage>
</organism>
<dbReference type="GO" id="GO:0030246">
    <property type="term" value="F:carbohydrate binding"/>
    <property type="evidence" value="ECO:0007669"/>
    <property type="project" value="UniProtKB-KW"/>
</dbReference>
<dbReference type="InterPro" id="IPR050828">
    <property type="entry name" value="C-type_lectin/matrix_domain"/>
</dbReference>
<evidence type="ECO:0000256" key="2">
    <source>
        <dbReference type="ARBA" id="ARBA00022734"/>
    </source>
</evidence>
<dbReference type="InterPro" id="IPR001304">
    <property type="entry name" value="C-type_lectin-like"/>
</dbReference>
<dbReference type="CDD" id="cd03593">
    <property type="entry name" value="CLECT_NK_receptors_like"/>
    <property type="match status" value="1"/>
</dbReference>
<dbReference type="PROSITE" id="PS50041">
    <property type="entry name" value="C_TYPE_LECTIN_2"/>
    <property type="match status" value="1"/>
</dbReference>
<accession>A0A8J6DF39</accession>